<evidence type="ECO:0000256" key="2">
    <source>
        <dbReference type="SAM" id="Phobius"/>
    </source>
</evidence>
<dbReference type="EMBL" id="SBJO01000289">
    <property type="protein sequence ID" value="KAF9761622.1"/>
    <property type="molecule type" value="Genomic_DNA"/>
</dbReference>
<comment type="caution">
    <text evidence="3">The sequence shown here is derived from an EMBL/GenBank/DDBJ whole genome shotgun (WGS) entry which is preliminary data.</text>
</comment>
<gene>
    <name evidence="3" type="ORF">NGRA_2513</name>
</gene>
<name>A0A9P6GWI7_9MICR</name>
<evidence type="ECO:0000313" key="4">
    <source>
        <dbReference type="Proteomes" id="UP000740883"/>
    </source>
</evidence>
<reference evidence="3 4" key="1">
    <citation type="journal article" date="2020" name="Genome Biol. Evol.">
        <title>Comparative genomics of strictly vertically transmitted, feminizing microsporidia endosymbionts of amphipod crustaceans.</title>
        <authorList>
            <person name="Cormier A."/>
            <person name="Chebbi M.A."/>
            <person name="Giraud I."/>
            <person name="Wattier R."/>
            <person name="Teixeira M."/>
            <person name="Gilbert C."/>
            <person name="Rigaud T."/>
            <person name="Cordaux R."/>
        </authorList>
    </citation>
    <scope>NUCLEOTIDE SEQUENCE [LARGE SCALE GENOMIC DNA]</scope>
    <source>
        <strain evidence="3 4">Ou3-Ou53</strain>
    </source>
</reference>
<protein>
    <submittedName>
        <fullName evidence="3">Uncharacterized protein</fullName>
    </submittedName>
</protein>
<sequence>MSKMYYVVLALILIGIGIIIFLVVKKYREKNDKKATESKQEDHNSDRSDGNKHKQFRLASLDDKKKLYADARQWEIDLIKGTYNIPCEKLNYSTITKTDQNKNDQLKNVEFREDGVAETFRLAKIYNQVASVSAANEFSISPKRHRGCGSQEEALMSVTSGLMASLFQFATVSKLQYDPNRSLKFKKNTFKDNILFSENLQPKIEMDTYDDYCTNPEGYKFFSDYIADKNAKKKILNTDLNYIFHIYSIANKDRRSLVTVD</sequence>
<feature type="transmembrane region" description="Helical" evidence="2">
    <location>
        <begin position="6"/>
        <end position="24"/>
    </location>
</feature>
<keyword evidence="2" id="KW-0812">Transmembrane</keyword>
<evidence type="ECO:0000313" key="3">
    <source>
        <dbReference type="EMBL" id="KAF9761622.1"/>
    </source>
</evidence>
<feature type="non-terminal residue" evidence="3">
    <location>
        <position position="261"/>
    </location>
</feature>
<feature type="region of interest" description="Disordered" evidence="1">
    <location>
        <begin position="34"/>
        <end position="54"/>
    </location>
</feature>
<dbReference type="AlphaFoldDB" id="A0A9P6GWI7"/>
<feature type="compositionally biased region" description="Basic and acidic residues" evidence="1">
    <location>
        <begin position="34"/>
        <end position="52"/>
    </location>
</feature>
<accession>A0A9P6GWI7</accession>
<keyword evidence="2" id="KW-1133">Transmembrane helix</keyword>
<proteinExistence type="predicted"/>
<keyword evidence="2" id="KW-0472">Membrane</keyword>
<keyword evidence="4" id="KW-1185">Reference proteome</keyword>
<organism evidence="3 4">
    <name type="scientific">Nosema granulosis</name>
    <dbReference type="NCBI Taxonomy" id="83296"/>
    <lineage>
        <taxon>Eukaryota</taxon>
        <taxon>Fungi</taxon>
        <taxon>Fungi incertae sedis</taxon>
        <taxon>Microsporidia</taxon>
        <taxon>Nosematidae</taxon>
        <taxon>Nosema</taxon>
    </lineage>
</organism>
<evidence type="ECO:0000256" key="1">
    <source>
        <dbReference type="SAM" id="MobiDB-lite"/>
    </source>
</evidence>
<dbReference type="Proteomes" id="UP000740883">
    <property type="component" value="Unassembled WGS sequence"/>
</dbReference>